<gene>
    <name evidence="3" type="ORF">LX16_0806</name>
</gene>
<dbReference type="PANTHER" id="PTHR37031">
    <property type="entry name" value="METALLOPHOSPHATASE BINDING DOMAIN PROTEIN"/>
    <property type="match status" value="1"/>
</dbReference>
<evidence type="ECO:0000259" key="2">
    <source>
        <dbReference type="Pfam" id="PF25077"/>
    </source>
</evidence>
<feature type="domain" description="DUF7800" evidence="2">
    <location>
        <begin position="1"/>
        <end position="85"/>
    </location>
</feature>
<dbReference type="Gene3D" id="3.60.21.70">
    <property type="entry name" value="PhoD-like phosphatase"/>
    <property type="match status" value="1"/>
</dbReference>
<evidence type="ECO:0000313" key="4">
    <source>
        <dbReference type="Proteomes" id="UP000321617"/>
    </source>
</evidence>
<comment type="caution">
    <text evidence="3">The sequence shown here is derived from an EMBL/GenBank/DDBJ whole genome shotgun (WGS) entry which is preliminary data.</text>
</comment>
<dbReference type="InterPro" id="IPR029052">
    <property type="entry name" value="Metallo-depent_PP-like"/>
</dbReference>
<reference evidence="3 4" key="1">
    <citation type="journal article" date="2013" name="Stand. Genomic Sci.">
        <title>Genomic Encyclopedia of Type Strains, Phase I: The one thousand microbial genomes (KMG-I) project.</title>
        <authorList>
            <person name="Kyrpides N.C."/>
            <person name="Woyke T."/>
            <person name="Eisen J.A."/>
            <person name="Garrity G."/>
            <person name="Lilburn T.G."/>
            <person name="Beck B.J."/>
            <person name="Whitman W.B."/>
            <person name="Hugenholtz P."/>
            <person name="Klenk H.P."/>
        </authorList>
    </citation>
    <scope>NUCLEOTIDE SEQUENCE [LARGE SCALE GENOMIC DNA]</scope>
    <source>
        <strain evidence="3 4">DSM 45044</strain>
    </source>
</reference>
<dbReference type="PANTHER" id="PTHR37031:SF2">
    <property type="entry name" value="PHOD-LIKE PHOSPHATASE METALLOPHOSPHATASE DOMAIN-CONTAINING PROTEIN"/>
    <property type="match status" value="1"/>
</dbReference>
<dbReference type="Proteomes" id="UP000321617">
    <property type="component" value="Unassembled WGS sequence"/>
</dbReference>
<sequence length="561" mass="63613">MAELVLGPVLRHVDQTSATIWVETDRPCRVTVSGHEADTFTVHGHHYALVDVTGLSPGSTTVYGVDLDGRTVWPVEGASVPPSVIRTLHDGPGTRRLLFGSCRTSVPHEPAYVLTHGVDMLRAYALQMRRPEAAPWPDSLALLGDQVYADEPPEAVRRFIRERRDVTEPPGHEVLDFEEYAELYRVAWSDPEVRWLMSTVPVMMIFDDHDLRDDWNTSQTWQDEMRTESWWRRRVTAGIGAYWVYQHAGNLSPAERAADPMMRLLGPTGDHGDELDRFAWECDQDPSGYRWSYLRDFGDSRLIMLDSRCARTLTPGDRRMIDDAEWEWFVDATRGEFSHLFVGSSLPVLLPSGVHYVESWNEALSDGVWGRRAARFAEWLRQTIDLEHWSAFRRSFDDMAALVTAIIRGEHGTPPANIVFLSGDVHYSYLAHARIRRSRGSVYQVVCSPIRNPLNMVMRVANAVAQTVVAGLLGRALALTAGVRKSRFGWRMSRGPWFSNSMATLEFDGEDTVVHWHTSGKNPNWDDPWLAVMARQELGGRKRPRLRRLRERVGRSGAGVS</sequence>
<feature type="domain" description="PhoD-like phosphatase metallophosphatase" evidence="1">
    <location>
        <begin position="136"/>
        <end position="254"/>
    </location>
</feature>
<dbReference type="OrthoDB" id="9795624at2"/>
<dbReference type="Pfam" id="PF25077">
    <property type="entry name" value="DUF7800"/>
    <property type="match status" value="1"/>
</dbReference>
<accession>A0A562VB86</accession>
<proteinExistence type="predicted"/>
<dbReference type="Pfam" id="PF09423">
    <property type="entry name" value="PhoD"/>
    <property type="match status" value="1"/>
</dbReference>
<dbReference type="InterPro" id="IPR038607">
    <property type="entry name" value="PhoD-like_sf"/>
</dbReference>
<protein>
    <submittedName>
        <fullName evidence="3">Phosphodiesterase/alkaline phosphatase D-like protein</fullName>
    </submittedName>
</protein>
<evidence type="ECO:0000259" key="1">
    <source>
        <dbReference type="Pfam" id="PF09423"/>
    </source>
</evidence>
<dbReference type="EMBL" id="VLLL01000005">
    <property type="protein sequence ID" value="TWJ15108.1"/>
    <property type="molecule type" value="Genomic_DNA"/>
</dbReference>
<name>A0A562VB86_9ACTN</name>
<dbReference type="SUPFAM" id="SSF56300">
    <property type="entry name" value="Metallo-dependent phosphatases"/>
    <property type="match status" value="1"/>
</dbReference>
<evidence type="ECO:0000313" key="3">
    <source>
        <dbReference type="EMBL" id="TWJ15108.1"/>
    </source>
</evidence>
<dbReference type="AlphaFoldDB" id="A0A562VB86"/>
<organism evidence="3 4">
    <name type="scientific">Stackebrandtia albiflava</name>
    <dbReference type="NCBI Taxonomy" id="406432"/>
    <lineage>
        <taxon>Bacteria</taxon>
        <taxon>Bacillati</taxon>
        <taxon>Actinomycetota</taxon>
        <taxon>Actinomycetes</taxon>
        <taxon>Glycomycetales</taxon>
        <taxon>Glycomycetaceae</taxon>
        <taxon>Stackebrandtia</taxon>
    </lineage>
</organism>
<dbReference type="RefSeq" id="WP_158645469.1">
    <property type="nucleotide sequence ID" value="NZ_BAABIJ010000001.1"/>
</dbReference>
<keyword evidence="4" id="KW-1185">Reference proteome</keyword>
<dbReference type="InterPro" id="IPR056702">
    <property type="entry name" value="DUF7800"/>
</dbReference>
<dbReference type="InterPro" id="IPR018946">
    <property type="entry name" value="PhoD-like_MPP"/>
</dbReference>
<dbReference type="CDD" id="cd07389">
    <property type="entry name" value="MPP_PhoD"/>
    <property type="match status" value="1"/>
</dbReference>